<dbReference type="RefSeq" id="WP_320004102.1">
    <property type="nucleotide sequence ID" value="NZ_JAUHJS010000004.1"/>
</dbReference>
<comment type="caution">
    <text evidence="2">The sequence shown here is derived from an EMBL/GenBank/DDBJ whole genome shotgun (WGS) entry which is preliminary data.</text>
</comment>
<organism evidence="2 3">
    <name type="scientific">Shiella aurantiaca</name>
    <dbReference type="NCBI Taxonomy" id="3058365"/>
    <lineage>
        <taxon>Bacteria</taxon>
        <taxon>Pseudomonadati</taxon>
        <taxon>Bacteroidota</taxon>
        <taxon>Cytophagia</taxon>
        <taxon>Cytophagales</taxon>
        <taxon>Shiellaceae</taxon>
        <taxon>Shiella</taxon>
    </lineage>
</organism>
<dbReference type="EMBL" id="JAUHJS010000004">
    <property type="protein sequence ID" value="MDN4165571.1"/>
    <property type="molecule type" value="Genomic_DNA"/>
</dbReference>
<evidence type="ECO:0000313" key="2">
    <source>
        <dbReference type="EMBL" id="MDN4165571.1"/>
    </source>
</evidence>
<gene>
    <name evidence="2" type="ORF">QWY31_08665</name>
</gene>
<feature type="signal peptide" evidence="1">
    <location>
        <begin position="1"/>
        <end position="19"/>
    </location>
</feature>
<evidence type="ECO:0000256" key="1">
    <source>
        <dbReference type="SAM" id="SignalP"/>
    </source>
</evidence>
<dbReference type="Pfam" id="PF13689">
    <property type="entry name" value="DUF4154"/>
    <property type="match status" value="1"/>
</dbReference>
<accession>A0ABT8F547</accession>
<evidence type="ECO:0000313" key="3">
    <source>
        <dbReference type="Proteomes" id="UP001168552"/>
    </source>
</evidence>
<protein>
    <submittedName>
        <fullName evidence="2">YfiR family protein</fullName>
    </submittedName>
</protein>
<name>A0ABT8F547_9BACT</name>
<keyword evidence="3" id="KW-1185">Reference proteome</keyword>
<feature type="chain" id="PRO_5046430881" evidence="1">
    <location>
        <begin position="20"/>
        <end position="170"/>
    </location>
</feature>
<keyword evidence="1" id="KW-0732">Signal</keyword>
<reference evidence="2" key="1">
    <citation type="submission" date="2023-06" db="EMBL/GenBank/DDBJ databases">
        <title>Cytophagales bacterium Strain LB-30, isolated from soil.</title>
        <authorList>
            <person name="Liu B."/>
        </authorList>
    </citation>
    <scope>NUCLEOTIDE SEQUENCE</scope>
    <source>
        <strain evidence="2">LB-30</strain>
    </source>
</reference>
<dbReference type="Proteomes" id="UP001168552">
    <property type="component" value="Unassembled WGS sequence"/>
</dbReference>
<sequence>MKKCSVLFLLIVLIGSSQQKLFAQDYRFHSVFIYNFTKYIQWPEANNSGDFVIGVLGESPIIAELEKMASTKTAGSQKFIIKKIESVAEVNKMQILFIPNARSKFLEEVIGKVGTQPTLVITEKPGLGQKGSGINFILVDGKWKFELNRAATDKGGLKISGELARLAIEI</sequence>
<proteinExistence type="predicted"/>
<dbReference type="InterPro" id="IPR025293">
    <property type="entry name" value="YfiR/HmsC-like"/>
</dbReference>